<protein>
    <recommendedName>
        <fullName evidence="9">Holliday junction branch migration complex subunit RuvB</fullName>
        <ecNumber evidence="9">3.6.4.-</ecNumber>
    </recommendedName>
</protein>
<feature type="region of interest" description="Small ATPAse domain (RuvB-S)" evidence="9">
    <location>
        <begin position="174"/>
        <end position="244"/>
    </location>
</feature>
<dbReference type="OrthoDB" id="9804478at2"/>
<comment type="caution">
    <text evidence="9">Lacks conserved residue(s) required for the propagation of feature annotation.</text>
</comment>
<feature type="binding site" evidence="9">
    <location>
        <position position="307"/>
    </location>
    <ligand>
        <name>DNA</name>
        <dbReference type="ChEBI" id="CHEBI:16991"/>
    </ligand>
</feature>
<feature type="binding site" evidence="9">
    <location>
        <begin position="120"/>
        <end position="122"/>
    </location>
    <ligand>
        <name>ATP</name>
        <dbReference type="ChEBI" id="CHEBI:30616"/>
    </ligand>
</feature>
<dbReference type="HAMAP" id="MF_00016">
    <property type="entry name" value="DNA_HJ_migration_RuvB"/>
    <property type="match status" value="1"/>
</dbReference>
<feature type="domain" description="AAA+ ATPase" evidence="10">
    <location>
        <begin position="43"/>
        <end position="177"/>
    </location>
</feature>
<keyword evidence="3 9" id="KW-0227">DNA damage</keyword>
<dbReference type="NCBIfam" id="NF000868">
    <property type="entry name" value="PRK00080.1"/>
    <property type="match status" value="1"/>
</dbReference>
<feature type="binding site" evidence="9">
    <location>
        <position position="210"/>
    </location>
    <ligand>
        <name>ATP</name>
        <dbReference type="ChEBI" id="CHEBI:30616"/>
    </ligand>
</feature>
<reference evidence="11 12" key="1">
    <citation type="journal article" date="2012" name="J. Bacteriol.">
        <title>Genome annotation of five Mycoplasma canis strains.</title>
        <authorList>
            <person name="Brown D.R."/>
            <person name="May M."/>
            <person name="Michaels D.L."/>
            <person name="Barbet A.F."/>
        </authorList>
    </citation>
    <scope>NUCLEOTIDE SEQUENCE [LARGE SCALE GENOMIC DNA]</scope>
    <source>
        <strain evidence="11 12">UFG4</strain>
    </source>
</reference>
<feature type="binding site" evidence="9">
    <location>
        <position position="58"/>
    </location>
    <ligand>
        <name>ATP</name>
        <dbReference type="ChEBI" id="CHEBI:30616"/>
    </ligand>
</feature>
<dbReference type="GO" id="GO:0016887">
    <property type="term" value="F:ATP hydrolysis activity"/>
    <property type="evidence" value="ECO:0007669"/>
    <property type="project" value="RHEA"/>
</dbReference>
<keyword evidence="1 9" id="KW-0963">Cytoplasm</keyword>
<dbReference type="Gene3D" id="3.40.50.300">
    <property type="entry name" value="P-loop containing nucleotide triphosphate hydrolases"/>
    <property type="match status" value="1"/>
</dbReference>
<dbReference type="GO" id="GO:0005737">
    <property type="term" value="C:cytoplasm"/>
    <property type="evidence" value="ECO:0007669"/>
    <property type="project" value="UniProtKB-SubCell"/>
</dbReference>
<keyword evidence="6 9" id="KW-0238">DNA-binding</keyword>
<evidence type="ECO:0000313" key="11">
    <source>
        <dbReference type="EMBL" id="EIE42224.1"/>
    </source>
</evidence>
<dbReference type="InterPro" id="IPR004605">
    <property type="entry name" value="DNA_helicase_Holl-junc_RuvB"/>
</dbReference>
<dbReference type="EC" id="3.6.4.-" evidence="9"/>
<feature type="binding site" evidence="9">
    <location>
        <position position="59"/>
    </location>
    <ligand>
        <name>ATP</name>
        <dbReference type="ChEBI" id="CHEBI:30616"/>
    </ligand>
</feature>
<dbReference type="PATRIC" id="fig|1131455.3.peg.260"/>
<evidence type="ECO:0000256" key="4">
    <source>
        <dbReference type="ARBA" id="ARBA00022801"/>
    </source>
</evidence>
<dbReference type="CDD" id="cd00009">
    <property type="entry name" value="AAA"/>
    <property type="match status" value="1"/>
</dbReference>
<dbReference type="Pfam" id="PF05491">
    <property type="entry name" value="WHD_RuvB"/>
    <property type="match status" value="1"/>
</dbReference>
<feature type="binding site" evidence="9">
    <location>
        <position position="302"/>
    </location>
    <ligand>
        <name>DNA</name>
        <dbReference type="ChEBI" id="CHEBI:16991"/>
    </ligand>
</feature>
<dbReference type="Proteomes" id="UP000006229">
    <property type="component" value="Unassembled WGS sequence"/>
</dbReference>
<dbReference type="RefSeq" id="WP_004797080.1">
    <property type="nucleotide sequence ID" value="NZ_AJFU01000004.1"/>
</dbReference>
<dbReference type="Gene3D" id="1.10.10.10">
    <property type="entry name" value="Winged helix-like DNA-binding domain superfamily/Winged helix DNA-binding domain"/>
    <property type="match status" value="1"/>
</dbReference>
<accession>I1A6V3</accession>
<dbReference type="Gene3D" id="1.10.8.60">
    <property type="match status" value="1"/>
</dbReference>
<dbReference type="InterPro" id="IPR008823">
    <property type="entry name" value="RuvB_wg_C"/>
</dbReference>
<organism evidence="11 12">
    <name type="scientific">Mycoplasmopsis canis UFG4</name>
    <dbReference type="NCBI Taxonomy" id="1131455"/>
    <lineage>
        <taxon>Bacteria</taxon>
        <taxon>Bacillati</taxon>
        <taxon>Mycoplasmatota</taxon>
        <taxon>Mycoplasmoidales</taxon>
        <taxon>Metamycoplasmataceae</taxon>
        <taxon>Mycoplasmopsis</taxon>
    </lineage>
</organism>
<keyword evidence="8 9" id="KW-0234">DNA repair</keyword>
<evidence type="ECO:0000259" key="10">
    <source>
        <dbReference type="SMART" id="SM00382"/>
    </source>
</evidence>
<dbReference type="SMART" id="SM00382">
    <property type="entry name" value="AAA"/>
    <property type="match status" value="1"/>
</dbReference>
<dbReference type="InterPro" id="IPR008824">
    <property type="entry name" value="RuvB-like_N"/>
</dbReference>
<feature type="binding site" evidence="9">
    <location>
        <position position="163"/>
    </location>
    <ligand>
        <name>ATP</name>
        <dbReference type="ChEBI" id="CHEBI:30616"/>
    </ligand>
</feature>
<feature type="binding site" evidence="9">
    <location>
        <position position="12"/>
    </location>
    <ligand>
        <name>ATP</name>
        <dbReference type="ChEBI" id="CHEBI:30616"/>
    </ligand>
</feature>
<keyword evidence="2 9" id="KW-0547">Nucleotide-binding</keyword>
<dbReference type="InterPro" id="IPR041445">
    <property type="entry name" value="AAA_lid_4"/>
</dbReference>
<dbReference type="SUPFAM" id="SSF52540">
    <property type="entry name" value="P-loop containing nucleoside triphosphate hydrolases"/>
    <property type="match status" value="1"/>
</dbReference>
<dbReference type="NCBIfam" id="TIGR00635">
    <property type="entry name" value="ruvB"/>
    <property type="match status" value="1"/>
</dbReference>
<dbReference type="PANTHER" id="PTHR42848">
    <property type="match status" value="1"/>
</dbReference>
<dbReference type="EMBL" id="AJFU01000004">
    <property type="protein sequence ID" value="EIE42224.1"/>
    <property type="molecule type" value="Genomic_DNA"/>
</dbReference>
<dbReference type="GO" id="GO:0005524">
    <property type="term" value="F:ATP binding"/>
    <property type="evidence" value="ECO:0007669"/>
    <property type="project" value="UniProtKB-UniRule"/>
</dbReference>
<comment type="similarity">
    <text evidence="9">Belongs to the RuvB family.</text>
</comment>
<dbReference type="InterPro" id="IPR003593">
    <property type="entry name" value="AAA+_ATPase"/>
</dbReference>
<evidence type="ECO:0000256" key="1">
    <source>
        <dbReference type="ARBA" id="ARBA00022490"/>
    </source>
</evidence>
<comment type="subcellular location">
    <subcellularLocation>
        <location evidence="9">Cytoplasm</location>
    </subcellularLocation>
</comment>
<evidence type="ECO:0000313" key="12">
    <source>
        <dbReference type="Proteomes" id="UP000006229"/>
    </source>
</evidence>
<evidence type="ECO:0000256" key="5">
    <source>
        <dbReference type="ARBA" id="ARBA00022840"/>
    </source>
</evidence>
<evidence type="ECO:0000256" key="2">
    <source>
        <dbReference type="ARBA" id="ARBA00022741"/>
    </source>
</evidence>
<keyword evidence="5 9" id="KW-0067">ATP-binding</keyword>
<comment type="catalytic activity">
    <reaction evidence="9">
        <text>ATP + H2O = ADP + phosphate + H(+)</text>
        <dbReference type="Rhea" id="RHEA:13065"/>
        <dbReference type="ChEBI" id="CHEBI:15377"/>
        <dbReference type="ChEBI" id="CHEBI:15378"/>
        <dbReference type="ChEBI" id="CHEBI:30616"/>
        <dbReference type="ChEBI" id="CHEBI:43474"/>
        <dbReference type="ChEBI" id="CHEBI:456216"/>
    </reaction>
</comment>
<dbReference type="InterPro" id="IPR036390">
    <property type="entry name" value="WH_DNA-bd_sf"/>
</dbReference>
<dbReference type="GO" id="GO:0006281">
    <property type="term" value="P:DNA repair"/>
    <property type="evidence" value="ECO:0007669"/>
    <property type="project" value="UniProtKB-UniRule"/>
</dbReference>
<dbReference type="SUPFAM" id="SSF46785">
    <property type="entry name" value="Winged helix' DNA-binding domain"/>
    <property type="match status" value="1"/>
</dbReference>
<keyword evidence="11" id="KW-0347">Helicase</keyword>
<evidence type="ECO:0000256" key="8">
    <source>
        <dbReference type="ARBA" id="ARBA00023204"/>
    </source>
</evidence>
<dbReference type="GO" id="GO:0006310">
    <property type="term" value="P:DNA recombination"/>
    <property type="evidence" value="ECO:0007669"/>
    <property type="project" value="UniProtKB-UniRule"/>
</dbReference>
<comment type="function">
    <text evidence="9">The RuvA-RuvB-RuvC complex processes Holliday junction (HJ) DNA during genetic recombination and DNA repair, while the RuvA-RuvB complex plays an important role in the rescue of blocked DNA replication forks via replication fork reversal (RFR). RuvA specifically binds to HJ cruciform DNA, conferring on it an open structure. The RuvB hexamer acts as an ATP-dependent pump, pulling dsDNA into and through the RuvAB complex. RuvB forms 2 homohexamers on either side of HJ DNA bound by 1 or 2 RuvA tetramers; 4 subunits per hexamer contact DNA at a time. Coordinated motions by a converter formed by DNA-disengaged RuvB subunits stimulates ATP hydrolysis and nucleotide exchange. Immobilization of the converter enables RuvB to convert the ATP-contained energy into a lever motion, pulling 2 nucleotides of DNA out of the RuvA tetramer per ATP hydrolyzed, thus driving DNA branch migration. The RuvB motors rotate together with the DNA substrate, which together with the progressing nucleotide cycle form the mechanistic basis for DNA recombination by continuous HJ branch migration. Branch migration allows RuvC to scan DNA until it finds its consensus sequence, where it cleaves and resolves cruciform DNA.</text>
</comment>
<keyword evidence="4 9" id="KW-0378">Hydrolase</keyword>
<dbReference type="Pfam" id="PF05496">
    <property type="entry name" value="RuvB_N"/>
    <property type="match status" value="1"/>
</dbReference>
<sequence length="322" mass="37093">MQTIKMKQQLELRPKSFDDFVGQKNLIKTLQALIKSSKLQHKVLPHILFYGSPGMGKTTLVSLIGNEVKCQIHFIQGANIEKKSDLINVLSVINEGDIVFIDEIHSINKNVIEFLYSAMEDFVFDLIIGVEGNSRPMRMKIKKFTLIGATTKINEITQPLKDRFGYIGRLVNYEKEEVCKIIKISAKKLNIDINNDNIDRIASYSRKTPRIANNLLQRVNDFALSLNNGEINSKIINKTFKYLGLYEFGLTKDHIEYLEILKENFYEKYASLLTISGLIKTDKENIILEIEPILLFYNLIEKNSRGRRITTKGIDYILRQKI</sequence>
<evidence type="ECO:0000256" key="7">
    <source>
        <dbReference type="ARBA" id="ARBA00023172"/>
    </source>
</evidence>
<feature type="binding site" evidence="9">
    <location>
        <position position="54"/>
    </location>
    <ligand>
        <name>ATP</name>
        <dbReference type="ChEBI" id="CHEBI:30616"/>
    </ligand>
</feature>
<evidence type="ECO:0000256" key="3">
    <source>
        <dbReference type="ARBA" id="ARBA00022763"/>
    </source>
</evidence>
<comment type="domain">
    <text evidence="9">Has 3 domains, the large (RuvB-L) and small ATPase (RuvB-S) domains and the C-terminal head (RuvB-H) domain. The head domain binds DNA, while the ATPase domains jointly bind ATP, ADP or are empty depending on the state of the subunit in the translocation cycle. During a single DNA translocation step the structure of each domain remains the same, but their relative positions change.</text>
</comment>
<dbReference type="InterPro" id="IPR036388">
    <property type="entry name" value="WH-like_DNA-bd_sf"/>
</dbReference>
<proteinExistence type="inferred from homology"/>
<dbReference type="GO" id="GO:0009378">
    <property type="term" value="F:four-way junction helicase activity"/>
    <property type="evidence" value="ECO:0007669"/>
    <property type="project" value="InterPro"/>
</dbReference>
<feature type="binding site" evidence="9">
    <location>
        <position position="58"/>
    </location>
    <ligand>
        <name>Mg(2+)</name>
        <dbReference type="ChEBI" id="CHEBI:18420"/>
    </ligand>
</feature>
<dbReference type="InterPro" id="IPR027417">
    <property type="entry name" value="P-loop_NTPase"/>
</dbReference>
<comment type="subunit">
    <text evidence="9">Homohexamer. Forms an RuvA(8)-RuvB(12)-Holliday junction (HJ) complex. HJ DNA is sandwiched between 2 RuvA tetramers; dsDNA enters through RuvA and exits via RuvB. An RuvB hexamer assembles on each DNA strand where it exits the tetramer. Each RuvB hexamer is contacted by two RuvA subunits (via domain III) on 2 adjacent RuvB subunits; this complex drives branch migration. In the full resolvosome a probable DNA-RuvA(4)-RuvB(12)-RuvC(2) complex forms which resolves the HJ.</text>
</comment>
<evidence type="ECO:0000256" key="9">
    <source>
        <dbReference type="HAMAP-Rule" id="MF_00016"/>
    </source>
</evidence>
<dbReference type="Pfam" id="PF17864">
    <property type="entry name" value="AAA_lid_4"/>
    <property type="match status" value="1"/>
</dbReference>
<keyword evidence="7 9" id="KW-0233">DNA recombination</keyword>
<dbReference type="AlphaFoldDB" id="I1A6V3"/>
<feature type="binding site" evidence="9">
    <location>
        <position position="57"/>
    </location>
    <ligand>
        <name>ATP</name>
        <dbReference type="ChEBI" id="CHEBI:30616"/>
    </ligand>
</feature>
<comment type="caution">
    <text evidence="11">The sequence shown here is derived from an EMBL/GenBank/DDBJ whole genome shotgun (WGS) entry which is preliminary data.</text>
</comment>
<feature type="binding site" evidence="9">
    <location>
        <position position="13"/>
    </location>
    <ligand>
        <name>ATP</name>
        <dbReference type="ChEBI" id="CHEBI:30616"/>
    </ligand>
</feature>
<name>I1A6V3_9BACT</name>
<feature type="binding site" evidence="9">
    <location>
        <position position="173"/>
    </location>
    <ligand>
        <name>ATP</name>
        <dbReference type="ChEBI" id="CHEBI:30616"/>
    </ligand>
</feature>
<dbReference type="GO" id="GO:0000400">
    <property type="term" value="F:four-way junction DNA binding"/>
    <property type="evidence" value="ECO:0007669"/>
    <property type="project" value="UniProtKB-UniRule"/>
</dbReference>
<evidence type="ECO:0000256" key="6">
    <source>
        <dbReference type="ARBA" id="ARBA00023125"/>
    </source>
</evidence>
<keyword evidence="12" id="KW-1185">Reference proteome</keyword>
<dbReference type="PANTHER" id="PTHR42848:SF1">
    <property type="entry name" value="HOLLIDAY JUNCTION BRANCH MIGRATION COMPLEX SUBUNIT RUVB"/>
    <property type="match status" value="1"/>
</dbReference>
<feature type="region of interest" description="Head domain (RuvB-H)" evidence="9">
    <location>
        <begin position="247"/>
        <end position="322"/>
    </location>
</feature>
<gene>
    <name evidence="9 11" type="primary">ruvB</name>
    <name evidence="11" type="ORF">MCANUFG4_01278</name>
</gene>
<dbReference type="GO" id="GO:0048476">
    <property type="term" value="C:Holliday junction resolvase complex"/>
    <property type="evidence" value="ECO:0007669"/>
    <property type="project" value="UniProtKB-UniRule"/>
</dbReference>